<keyword evidence="2" id="KW-1185">Reference proteome</keyword>
<evidence type="ECO:0000313" key="2">
    <source>
        <dbReference type="Proteomes" id="UP000708208"/>
    </source>
</evidence>
<dbReference type="EMBL" id="CAJVCH010144845">
    <property type="protein sequence ID" value="CAG7727171.1"/>
    <property type="molecule type" value="Genomic_DNA"/>
</dbReference>
<feature type="non-terminal residue" evidence="1">
    <location>
        <position position="1"/>
    </location>
</feature>
<dbReference type="Proteomes" id="UP000708208">
    <property type="component" value="Unassembled WGS sequence"/>
</dbReference>
<proteinExistence type="predicted"/>
<gene>
    <name evidence="1" type="ORF">AFUS01_LOCUS16027</name>
</gene>
<evidence type="ECO:0000313" key="1">
    <source>
        <dbReference type="EMBL" id="CAG7727171.1"/>
    </source>
</evidence>
<name>A0A8J2K3I9_9HEXA</name>
<dbReference type="AlphaFoldDB" id="A0A8J2K3I9"/>
<accession>A0A8J2K3I9</accession>
<sequence length="18" mass="1911">TQETPSVFDAAWDVSSGN</sequence>
<reference evidence="1" key="1">
    <citation type="submission" date="2021-06" db="EMBL/GenBank/DDBJ databases">
        <authorList>
            <person name="Hodson N. C."/>
            <person name="Mongue J. A."/>
            <person name="Jaron S. K."/>
        </authorList>
    </citation>
    <scope>NUCLEOTIDE SEQUENCE</scope>
</reference>
<protein>
    <submittedName>
        <fullName evidence="1">Uncharacterized protein</fullName>
    </submittedName>
</protein>
<organism evidence="1 2">
    <name type="scientific">Allacma fusca</name>
    <dbReference type="NCBI Taxonomy" id="39272"/>
    <lineage>
        <taxon>Eukaryota</taxon>
        <taxon>Metazoa</taxon>
        <taxon>Ecdysozoa</taxon>
        <taxon>Arthropoda</taxon>
        <taxon>Hexapoda</taxon>
        <taxon>Collembola</taxon>
        <taxon>Symphypleona</taxon>
        <taxon>Sminthuridae</taxon>
        <taxon>Allacma</taxon>
    </lineage>
</organism>
<comment type="caution">
    <text evidence="1">The sequence shown here is derived from an EMBL/GenBank/DDBJ whole genome shotgun (WGS) entry which is preliminary data.</text>
</comment>